<dbReference type="AlphaFoldDB" id="A0A0F8ZCW2"/>
<feature type="non-terminal residue" evidence="1">
    <location>
        <position position="1"/>
    </location>
</feature>
<comment type="caution">
    <text evidence="1">The sequence shown here is derived from an EMBL/GenBank/DDBJ whole genome shotgun (WGS) entry which is preliminary data.</text>
</comment>
<gene>
    <name evidence="1" type="ORF">LCGC14_2711430</name>
</gene>
<organism evidence="1">
    <name type="scientific">marine sediment metagenome</name>
    <dbReference type="NCBI Taxonomy" id="412755"/>
    <lineage>
        <taxon>unclassified sequences</taxon>
        <taxon>metagenomes</taxon>
        <taxon>ecological metagenomes</taxon>
    </lineage>
</organism>
<reference evidence="1" key="1">
    <citation type="journal article" date="2015" name="Nature">
        <title>Complex archaea that bridge the gap between prokaryotes and eukaryotes.</title>
        <authorList>
            <person name="Spang A."/>
            <person name="Saw J.H."/>
            <person name="Jorgensen S.L."/>
            <person name="Zaremba-Niedzwiedzka K."/>
            <person name="Martijn J."/>
            <person name="Lind A.E."/>
            <person name="van Eijk R."/>
            <person name="Schleper C."/>
            <person name="Guy L."/>
            <person name="Ettema T.J."/>
        </authorList>
    </citation>
    <scope>NUCLEOTIDE SEQUENCE</scope>
</reference>
<sequence>GSDFVRYDYDYGSNKTIKSRTPDDNASLEDATSQGTTVSGYGEILNLITCLIL</sequence>
<name>A0A0F8ZCW2_9ZZZZ</name>
<dbReference type="EMBL" id="LAZR01048584">
    <property type="protein sequence ID" value="KKK91593.1"/>
    <property type="molecule type" value="Genomic_DNA"/>
</dbReference>
<proteinExistence type="predicted"/>
<protein>
    <submittedName>
        <fullName evidence="1">Uncharacterized protein</fullName>
    </submittedName>
</protein>
<accession>A0A0F8ZCW2</accession>
<evidence type="ECO:0000313" key="1">
    <source>
        <dbReference type="EMBL" id="KKK91593.1"/>
    </source>
</evidence>